<feature type="compositionally biased region" description="Low complexity" evidence="1">
    <location>
        <begin position="10"/>
        <end position="22"/>
    </location>
</feature>
<reference evidence="2 3" key="1">
    <citation type="submission" date="2024-02" db="EMBL/GenBank/DDBJ databases">
        <title>De novo assembly and annotation of 12 fungi associated with fruit tree decline syndrome in Ontario, Canada.</title>
        <authorList>
            <person name="Sulman M."/>
            <person name="Ellouze W."/>
            <person name="Ilyukhin E."/>
        </authorList>
    </citation>
    <scope>NUCLEOTIDE SEQUENCE [LARGE SCALE GENOMIC DNA]</scope>
    <source>
        <strain evidence="2 3">M97-236</strain>
    </source>
</reference>
<gene>
    <name evidence="2" type="primary">ATG20_2</name>
    <name evidence="2" type="ORF">SLS59_004464</name>
</gene>
<evidence type="ECO:0000313" key="2">
    <source>
        <dbReference type="EMBL" id="KAL1603367.1"/>
    </source>
</evidence>
<accession>A0ABR3RG77</accession>
<dbReference type="EMBL" id="JAKIXB020000012">
    <property type="protein sequence ID" value="KAL1603367.1"/>
    <property type="molecule type" value="Genomic_DNA"/>
</dbReference>
<evidence type="ECO:0000256" key="1">
    <source>
        <dbReference type="SAM" id="MobiDB-lite"/>
    </source>
</evidence>
<protein>
    <submittedName>
        <fullName evidence="2">Sorting nexin, cytoplasm-to-vacuole targeting pathway/endosomal sorting</fullName>
    </submittedName>
</protein>
<evidence type="ECO:0000313" key="3">
    <source>
        <dbReference type="Proteomes" id="UP001521222"/>
    </source>
</evidence>
<name>A0ABR3RG77_9PLEO</name>
<proteinExistence type="predicted"/>
<keyword evidence="3" id="KW-1185">Reference proteome</keyword>
<dbReference type="Proteomes" id="UP001521222">
    <property type="component" value="Unassembled WGS sequence"/>
</dbReference>
<organism evidence="2 3">
    <name type="scientific">Nothophoma quercina</name>
    <dbReference type="NCBI Taxonomy" id="749835"/>
    <lineage>
        <taxon>Eukaryota</taxon>
        <taxon>Fungi</taxon>
        <taxon>Dikarya</taxon>
        <taxon>Ascomycota</taxon>
        <taxon>Pezizomycotina</taxon>
        <taxon>Dothideomycetes</taxon>
        <taxon>Pleosporomycetidae</taxon>
        <taxon>Pleosporales</taxon>
        <taxon>Pleosporineae</taxon>
        <taxon>Didymellaceae</taxon>
        <taxon>Nothophoma</taxon>
    </lineage>
</organism>
<sequence>MVPYRPATPPSETSSPAQESPEYVSQRDMSDVDYDEDQQSGEPVAPKKGGYDARVEQWLYENPGQLILITEAGKDNVNFIQYTINCGVR</sequence>
<comment type="caution">
    <text evidence="2">The sequence shown here is derived from an EMBL/GenBank/DDBJ whole genome shotgun (WGS) entry which is preliminary data.</text>
</comment>
<feature type="region of interest" description="Disordered" evidence="1">
    <location>
        <begin position="1"/>
        <end position="51"/>
    </location>
</feature>